<comment type="caution">
    <text evidence="6">The sequence shown here is derived from an EMBL/GenBank/DDBJ whole genome shotgun (WGS) entry which is preliminary data.</text>
</comment>
<dbReference type="PROSITE" id="PS50865">
    <property type="entry name" value="ZF_MYND_2"/>
    <property type="match status" value="1"/>
</dbReference>
<reference evidence="6" key="1">
    <citation type="submission" date="2023-03" db="EMBL/GenBank/DDBJ databases">
        <title>Massive genome expansion in bonnet fungi (Mycena s.s.) driven by repeated elements and novel gene families across ecological guilds.</title>
        <authorList>
            <consortium name="Lawrence Berkeley National Laboratory"/>
            <person name="Harder C.B."/>
            <person name="Miyauchi S."/>
            <person name="Viragh M."/>
            <person name="Kuo A."/>
            <person name="Thoen E."/>
            <person name="Andreopoulos B."/>
            <person name="Lu D."/>
            <person name="Skrede I."/>
            <person name="Drula E."/>
            <person name="Henrissat B."/>
            <person name="Morin E."/>
            <person name="Kohler A."/>
            <person name="Barry K."/>
            <person name="LaButti K."/>
            <person name="Morin E."/>
            <person name="Salamov A."/>
            <person name="Lipzen A."/>
            <person name="Mereny Z."/>
            <person name="Hegedus B."/>
            <person name="Baldrian P."/>
            <person name="Stursova M."/>
            <person name="Weitz H."/>
            <person name="Taylor A."/>
            <person name="Grigoriev I.V."/>
            <person name="Nagy L.G."/>
            <person name="Martin F."/>
            <person name="Kauserud H."/>
        </authorList>
    </citation>
    <scope>NUCLEOTIDE SEQUENCE</scope>
    <source>
        <strain evidence="6">9284</strain>
    </source>
</reference>
<dbReference type="InterPro" id="IPR002893">
    <property type="entry name" value="Znf_MYND"/>
</dbReference>
<keyword evidence="3" id="KW-0862">Zinc</keyword>
<dbReference type="EMBL" id="JARKIF010000024">
    <property type="protein sequence ID" value="KAJ7615447.1"/>
    <property type="molecule type" value="Genomic_DNA"/>
</dbReference>
<keyword evidence="1" id="KW-0479">Metal-binding</keyword>
<evidence type="ECO:0000256" key="2">
    <source>
        <dbReference type="ARBA" id="ARBA00022771"/>
    </source>
</evidence>
<dbReference type="Pfam" id="PF01753">
    <property type="entry name" value="zf-MYND"/>
    <property type="match status" value="1"/>
</dbReference>
<proteinExistence type="predicted"/>
<evidence type="ECO:0000256" key="1">
    <source>
        <dbReference type="ARBA" id="ARBA00022723"/>
    </source>
</evidence>
<evidence type="ECO:0000313" key="7">
    <source>
        <dbReference type="Proteomes" id="UP001221142"/>
    </source>
</evidence>
<keyword evidence="2 4" id="KW-0863">Zinc-finger</keyword>
<evidence type="ECO:0000313" key="6">
    <source>
        <dbReference type="EMBL" id="KAJ7615447.1"/>
    </source>
</evidence>
<protein>
    <recommendedName>
        <fullName evidence="5">MYND-type domain-containing protein</fullName>
    </recommendedName>
</protein>
<dbReference type="Proteomes" id="UP001221142">
    <property type="component" value="Unassembled WGS sequence"/>
</dbReference>
<gene>
    <name evidence="6" type="ORF">FB45DRAFT_1008367</name>
</gene>
<evidence type="ECO:0000256" key="3">
    <source>
        <dbReference type="ARBA" id="ARBA00022833"/>
    </source>
</evidence>
<dbReference type="GO" id="GO:0008270">
    <property type="term" value="F:zinc ion binding"/>
    <property type="evidence" value="ECO:0007669"/>
    <property type="project" value="UniProtKB-KW"/>
</dbReference>
<sequence>MMTALRIHESADRIPTGACDNVECARISFKTEFRCCSGCESVNYCSVDCQRLDWRRGHRNTCRAIRLHSLQNPGPLTCRDRSFLRTLMDCAYTANLMAILLTELLLLHQNGPDNQWMTIMRFVEGKFSVECIVMQDFTTRRQIEFLGPVVEDQLSRATASGGRNHLHAFIFSDAPDRPVGCLSPLRAHDGALHAGLVDLARQVPPGVNSMEDLEKVPGMLEKVQALKEGASIWLTVVLTVEIVEGK</sequence>
<accession>A0AAD7BAA4</accession>
<feature type="domain" description="MYND-type" evidence="5">
    <location>
        <begin position="21"/>
        <end position="62"/>
    </location>
</feature>
<name>A0AAD7BAA4_9AGAR</name>
<evidence type="ECO:0000256" key="4">
    <source>
        <dbReference type="PROSITE-ProRule" id="PRU00134"/>
    </source>
</evidence>
<keyword evidence="7" id="KW-1185">Reference proteome</keyword>
<dbReference type="SUPFAM" id="SSF144232">
    <property type="entry name" value="HIT/MYND zinc finger-like"/>
    <property type="match status" value="1"/>
</dbReference>
<organism evidence="6 7">
    <name type="scientific">Roridomyces roridus</name>
    <dbReference type="NCBI Taxonomy" id="1738132"/>
    <lineage>
        <taxon>Eukaryota</taxon>
        <taxon>Fungi</taxon>
        <taxon>Dikarya</taxon>
        <taxon>Basidiomycota</taxon>
        <taxon>Agaricomycotina</taxon>
        <taxon>Agaricomycetes</taxon>
        <taxon>Agaricomycetidae</taxon>
        <taxon>Agaricales</taxon>
        <taxon>Marasmiineae</taxon>
        <taxon>Mycenaceae</taxon>
        <taxon>Roridomyces</taxon>
    </lineage>
</organism>
<dbReference type="Gene3D" id="6.10.140.2220">
    <property type="match status" value="1"/>
</dbReference>
<dbReference type="AlphaFoldDB" id="A0AAD7BAA4"/>
<evidence type="ECO:0000259" key="5">
    <source>
        <dbReference type="PROSITE" id="PS50865"/>
    </source>
</evidence>